<protein>
    <submittedName>
        <fullName evidence="3">Flavonol sulfotransferase-like protein</fullName>
    </submittedName>
</protein>
<organism evidence="3 4">
    <name type="scientific">Trifolium medium</name>
    <dbReference type="NCBI Taxonomy" id="97028"/>
    <lineage>
        <taxon>Eukaryota</taxon>
        <taxon>Viridiplantae</taxon>
        <taxon>Streptophyta</taxon>
        <taxon>Embryophyta</taxon>
        <taxon>Tracheophyta</taxon>
        <taxon>Spermatophyta</taxon>
        <taxon>Magnoliopsida</taxon>
        <taxon>eudicotyledons</taxon>
        <taxon>Gunneridae</taxon>
        <taxon>Pentapetalae</taxon>
        <taxon>rosids</taxon>
        <taxon>fabids</taxon>
        <taxon>Fabales</taxon>
        <taxon>Fabaceae</taxon>
        <taxon>Papilionoideae</taxon>
        <taxon>50 kb inversion clade</taxon>
        <taxon>NPAAA clade</taxon>
        <taxon>Hologalegina</taxon>
        <taxon>IRL clade</taxon>
        <taxon>Trifolieae</taxon>
        <taxon>Trifolium</taxon>
    </lineage>
</organism>
<evidence type="ECO:0000259" key="2">
    <source>
        <dbReference type="Pfam" id="PF03732"/>
    </source>
</evidence>
<comment type="caution">
    <text evidence="3">The sequence shown here is derived from an EMBL/GenBank/DDBJ whole genome shotgun (WGS) entry which is preliminary data.</text>
</comment>
<reference evidence="3 4" key="1">
    <citation type="journal article" date="2018" name="Front. Plant Sci.">
        <title>Red Clover (Trifolium pratense) and Zigzag Clover (T. medium) - A Picture of Genomic Similarities and Differences.</title>
        <authorList>
            <person name="Dluhosova J."/>
            <person name="Istvanek J."/>
            <person name="Nedelnik J."/>
            <person name="Repkova J."/>
        </authorList>
    </citation>
    <scope>NUCLEOTIDE SEQUENCE [LARGE SCALE GENOMIC DNA]</scope>
    <source>
        <strain evidence="4">cv. 10/8</strain>
        <tissue evidence="3">Leaf</tissue>
    </source>
</reference>
<feature type="domain" description="Retrotransposon gag" evidence="2">
    <location>
        <begin position="12"/>
        <end position="108"/>
    </location>
</feature>
<keyword evidence="4" id="KW-1185">Reference proteome</keyword>
<evidence type="ECO:0000313" key="3">
    <source>
        <dbReference type="EMBL" id="MCI03097.1"/>
    </source>
</evidence>
<dbReference type="PANTHER" id="PTHR34222:SF99">
    <property type="entry name" value="PROTEIN, PUTATIVE-RELATED"/>
    <property type="match status" value="1"/>
</dbReference>
<evidence type="ECO:0000313" key="4">
    <source>
        <dbReference type="Proteomes" id="UP000265520"/>
    </source>
</evidence>
<accession>A0A392NTC2</accession>
<feature type="compositionally biased region" description="Low complexity" evidence="1">
    <location>
        <begin position="177"/>
        <end position="188"/>
    </location>
</feature>
<dbReference type="Pfam" id="PF03732">
    <property type="entry name" value="Retrotrans_gag"/>
    <property type="match status" value="1"/>
</dbReference>
<dbReference type="GO" id="GO:0016740">
    <property type="term" value="F:transferase activity"/>
    <property type="evidence" value="ECO:0007669"/>
    <property type="project" value="UniProtKB-KW"/>
</dbReference>
<feature type="non-terminal residue" evidence="3">
    <location>
        <position position="314"/>
    </location>
</feature>
<evidence type="ECO:0000256" key="1">
    <source>
        <dbReference type="SAM" id="MobiDB-lite"/>
    </source>
</evidence>
<name>A0A392NTC2_9FABA</name>
<proteinExistence type="predicted"/>
<dbReference type="InterPro" id="IPR005162">
    <property type="entry name" value="Retrotrans_gag_dom"/>
</dbReference>
<dbReference type="PANTHER" id="PTHR34222">
    <property type="entry name" value="GAG_PRE-INTEGRS DOMAIN-CONTAINING PROTEIN"/>
    <property type="match status" value="1"/>
</dbReference>
<sequence>WITNSVDPEIAQSILWMDIAANIWQELKDRFYQGDAFRISDIQEELFSLKQGDSSISTYYTKIKKLWQELDNFRPIPSCDCHVTCQAIGKIRAYRDGDQVIRFLKGLNEQYSNVRSQIMLIDPLPSITRVYSLLVQQERQVIVPVDEATILATTNQNSGSNQGHFSAKHGSAGRGRGPSSRGGRSSAGRGRGSKVCTFCGMTNHIVDNCFEKYGYPPHWQQNGKNKMVNHVAHDNEDDTQSEASHGNEQVSGSLAFTPEQHQALLALLQGSSSIPPHSVNHVTSNSHLGSGIICTLPVCTRLESFILDSGATDH</sequence>
<keyword evidence="3" id="KW-0808">Transferase</keyword>
<dbReference type="Proteomes" id="UP000265520">
    <property type="component" value="Unassembled WGS sequence"/>
</dbReference>
<dbReference type="AlphaFoldDB" id="A0A392NTC2"/>
<feature type="region of interest" description="Disordered" evidence="1">
    <location>
        <begin position="154"/>
        <end position="191"/>
    </location>
</feature>
<feature type="compositionally biased region" description="Polar residues" evidence="1">
    <location>
        <begin position="154"/>
        <end position="164"/>
    </location>
</feature>
<dbReference type="EMBL" id="LXQA010051189">
    <property type="protein sequence ID" value="MCI03097.1"/>
    <property type="molecule type" value="Genomic_DNA"/>
</dbReference>
<feature type="non-terminal residue" evidence="3">
    <location>
        <position position="1"/>
    </location>
</feature>